<organism evidence="2 3">
    <name type="scientific">Calicophoron daubneyi</name>
    <name type="common">Rumen fluke</name>
    <name type="synonym">Paramphistomum daubneyi</name>
    <dbReference type="NCBI Taxonomy" id="300641"/>
    <lineage>
        <taxon>Eukaryota</taxon>
        <taxon>Metazoa</taxon>
        <taxon>Spiralia</taxon>
        <taxon>Lophotrochozoa</taxon>
        <taxon>Platyhelminthes</taxon>
        <taxon>Trematoda</taxon>
        <taxon>Digenea</taxon>
        <taxon>Plagiorchiida</taxon>
        <taxon>Pronocephalata</taxon>
        <taxon>Paramphistomoidea</taxon>
        <taxon>Paramphistomidae</taxon>
        <taxon>Calicophoron</taxon>
    </lineage>
</organism>
<protein>
    <submittedName>
        <fullName evidence="2">Uncharacterized protein</fullName>
    </submittedName>
</protein>
<gene>
    <name evidence="2" type="ORF">CDAUBV1_LOCUS14734</name>
</gene>
<comment type="caution">
    <text evidence="2">The sequence shown here is derived from an EMBL/GenBank/DDBJ whole genome shotgun (WGS) entry which is preliminary data.</text>
</comment>
<keyword evidence="1" id="KW-0732">Signal</keyword>
<dbReference type="Proteomes" id="UP001497525">
    <property type="component" value="Unassembled WGS sequence"/>
</dbReference>
<dbReference type="AlphaFoldDB" id="A0AAV2TUI9"/>
<feature type="signal peptide" evidence="1">
    <location>
        <begin position="1"/>
        <end position="19"/>
    </location>
</feature>
<evidence type="ECO:0000313" key="3">
    <source>
        <dbReference type="Proteomes" id="UP001497525"/>
    </source>
</evidence>
<dbReference type="EMBL" id="CAXLJL010000612">
    <property type="protein sequence ID" value="CAL5139616.1"/>
    <property type="molecule type" value="Genomic_DNA"/>
</dbReference>
<name>A0AAV2TUI9_CALDB</name>
<evidence type="ECO:0000313" key="2">
    <source>
        <dbReference type="EMBL" id="CAL5139616.1"/>
    </source>
</evidence>
<feature type="chain" id="PRO_5043943262" evidence="1">
    <location>
        <begin position="20"/>
        <end position="94"/>
    </location>
</feature>
<proteinExistence type="predicted"/>
<sequence length="94" mass="10814">MRKFLFLIFSALILQLVFCERKKLSHVECAELRRKAVAECCDRAIKTSKLPRKSKAVDNVVRCRQDSKCKPLATKCIKEKFAQPPLSTCPWKST</sequence>
<evidence type="ECO:0000256" key="1">
    <source>
        <dbReference type="SAM" id="SignalP"/>
    </source>
</evidence>
<reference evidence="2" key="1">
    <citation type="submission" date="2024-06" db="EMBL/GenBank/DDBJ databases">
        <authorList>
            <person name="Liu X."/>
            <person name="Lenzi L."/>
            <person name="Haldenby T S."/>
            <person name="Uol C."/>
        </authorList>
    </citation>
    <scope>NUCLEOTIDE SEQUENCE</scope>
</reference>
<accession>A0AAV2TUI9</accession>